<feature type="non-terminal residue" evidence="1">
    <location>
        <position position="268"/>
    </location>
</feature>
<dbReference type="Proteomes" id="UP000479000">
    <property type="component" value="Unassembled WGS sequence"/>
</dbReference>
<protein>
    <submittedName>
        <fullName evidence="1">Uncharacterized protein</fullName>
    </submittedName>
</protein>
<evidence type="ECO:0000313" key="1">
    <source>
        <dbReference type="EMBL" id="CAB0020318.1"/>
    </source>
</evidence>
<dbReference type="AlphaFoldDB" id="A0A6H5HQJ4"/>
<name>A0A6H5HQJ4_9HEMI</name>
<keyword evidence="2" id="KW-1185">Reference proteome</keyword>
<accession>A0A6H5HQJ4</accession>
<reference evidence="1 2" key="1">
    <citation type="submission" date="2020-02" db="EMBL/GenBank/DDBJ databases">
        <authorList>
            <person name="Ferguson B K."/>
        </authorList>
    </citation>
    <scope>NUCLEOTIDE SEQUENCE [LARGE SCALE GENOMIC DNA]</scope>
</reference>
<organism evidence="1 2">
    <name type="scientific">Nesidiocoris tenuis</name>
    <dbReference type="NCBI Taxonomy" id="355587"/>
    <lineage>
        <taxon>Eukaryota</taxon>
        <taxon>Metazoa</taxon>
        <taxon>Ecdysozoa</taxon>
        <taxon>Arthropoda</taxon>
        <taxon>Hexapoda</taxon>
        <taxon>Insecta</taxon>
        <taxon>Pterygota</taxon>
        <taxon>Neoptera</taxon>
        <taxon>Paraneoptera</taxon>
        <taxon>Hemiptera</taxon>
        <taxon>Heteroptera</taxon>
        <taxon>Panheteroptera</taxon>
        <taxon>Cimicomorpha</taxon>
        <taxon>Miridae</taxon>
        <taxon>Dicyphina</taxon>
        <taxon>Nesidiocoris</taxon>
    </lineage>
</organism>
<gene>
    <name evidence="1" type="ORF">NTEN_LOCUS23909</name>
</gene>
<sequence length="268" mass="30399">MNRRPEQSEGSLFHFGPSTFSLPARVAGGRPYPGPIAQARTSPPHHMHPTCGPASFSCSPAAELSSLSTPWLLIVRTAGRTRNRVPRTFALWVFALQPKLSRACPAALKKIVTFELQSTPSALDKQRITKQVCRVHALKGHGSLSLCWRILWILFGEIFLNIANTDTVTSPQATKDFIMYLNRQLRLSLLLKKWLCTPGIGKQFATRRCFRVPRLFTDIIVRPLRWSRSLGVVYMVMIMFGHASDLWESPERLIVDREIEKLKKTMDF</sequence>
<evidence type="ECO:0000313" key="2">
    <source>
        <dbReference type="Proteomes" id="UP000479000"/>
    </source>
</evidence>
<proteinExistence type="predicted"/>
<dbReference type="EMBL" id="CADCXU010035225">
    <property type="protein sequence ID" value="CAB0020318.1"/>
    <property type="molecule type" value="Genomic_DNA"/>
</dbReference>